<comment type="caution">
    <text evidence="11">The sequence shown here is derived from an EMBL/GenBank/DDBJ whole genome shotgun (WGS) entry which is preliminary data.</text>
</comment>
<evidence type="ECO:0000256" key="6">
    <source>
        <dbReference type="RuleBase" id="RU000492"/>
    </source>
</evidence>
<dbReference type="EC" id="3.6.4.13" evidence="7"/>
<gene>
    <name evidence="11" type="ORF">SUNI508_00573</name>
</gene>
<dbReference type="PROSITE" id="PS51192">
    <property type="entry name" value="HELICASE_ATP_BIND_1"/>
    <property type="match status" value="1"/>
</dbReference>
<feature type="domain" description="Helicase C-terminal" evidence="10">
    <location>
        <begin position="356"/>
        <end position="509"/>
    </location>
</feature>
<dbReference type="GO" id="GO:0004386">
    <property type="term" value="F:helicase activity"/>
    <property type="evidence" value="ECO:0007669"/>
    <property type="project" value="UniProtKB-KW"/>
</dbReference>
<comment type="similarity">
    <text evidence="6">Belongs to the DEAD box helicase family.</text>
</comment>
<evidence type="ECO:0000256" key="1">
    <source>
        <dbReference type="ARBA" id="ARBA00022741"/>
    </source>
</evidence>
<keyword evidence="4 6" id="KW-0067">ATP-binding</keyword>
<feature type="compositionally biased region" description="Gly residues" evidence="8">
    <location>
        <begin position="606"/>
        <end position="660"/>
    </location>
</feature>
<reference evidence="11 12" key="1">
    <citation type="journal article" date="2024" name="J. Plant Pathol.">
        <title>Sequence and assembly of the genome of Seiridium unicorne, isolate CBS 538.82, causal agent of cypress canker disease.</title>
        <authorList>
            <person name="Scali E."/>
            <person name="Rocca G.D."/>
            <person name="Danti R."/>
            <person name="Garbelotto M."/>
            <person name="Barberini S."/>
            <person name="Baroncelli R."/>
            <person name="Emiliani G."/>
        </authorList>
    </citation>
    <scope>NUCLEOTIDE SEQUENCE [LARGE SCALE GENOMIC DNA]</scope>
    <source>
        <strain evidence="11 12">BM-138-508</strain>
    </source>
</reference>
<dbReference type="Pfam" id="PF00270">
    <property type="entry name" value="DEAD"/>
    <property type="match status" value="1"/>
</dbReference>
<evidence type="ECO:0000313" key="11">
    <source>
        <dbReference type="EMBL" id="KAK9422710.1"/>
    </source>
</evidence>
<dbReference type="Pfam" id="PF00271">
    <property type="entry name" value="Helicase_C"/>
    <property type="match status" value="1"/>
</dbReference>
<dbReference type="InterPro" id="IPR027417">
    <property type="entry name" value="P-loop_NTPase"/>
</dbReference>
<dbReference type="SMART" id="SM00490">
    <property type="entry name" value="HELICc"/>
    <property type="match status" value="1"/>
</dbReference>
<evidence type="ECO:0000256" key="3">
    <source>
        <dbReference type="ARBA" id="ARBA00022806"/>
    </source>
</evidence>
<dbReference type="InterPro" id="IPR000629">
    <property type="entry name" value="RNA-helicase_DEAD-box_CS"/>
</dbReference>
<dbReference type="Proteomes" id="UP001408356">
    <property type="component" value="Unassembled WGS sequence"/>
</dbReference>
<evidence type="ECO:0000259" key="10">
    <source>
        <dbReference type="PROSITE" id="PS51194"/>
    </source>
</evidence>
<keyword evidence="5 7" id="KW-0694">RNA-binding</keyword>
<dbReference type="SMART" id="SM00487">
    <property type="entry name" value="DEXDc"/>
    <property type="match status" value="1"/>
</dbReference>
<evidence type="ECO:0000256" key="7">
    <source>
        <dbReference type="RuleBase" id="RU365068"/>
    </source>
</evidence>
<protein>
    <recommendedName>
        <fullName evidence="7">ATP-dependent RNA helicase</fullName>
        <ecNumber evidence="7">3.6.4.13</ecNumber>
    </recommendedName>
</protein>
<proteinExistence type="inferred from homology"/>
<evidence type="ECO:0000259" key="9">
    <source>
        <dbReference type="PROSITE" id="PS51192"/>
    </source>
</evidence>
<comment type="function">
    <text evidence="7">RNA helicase.</text>
</comment>
<name>A0ABR2V726_9PEZI</name>
<evidence type="ECO:0000256" key="5">
    <source>
        <dbReference type="ARBA" id="ARBA00022884"/>
    </source>
</evidence>
<evidence type="ECO:0000256" key="8">
    <source>
        <dbReference type="SAM" id="MobiDB-lite"/>
    </source>
</evidence>
<dbReference type="PANTHER" id="PTHR24031">
    <property type="entry name" value="RNA HELICASE"/>
    <property type="match status" value="1"/>
</dbReference>
<dbReference type="PROSITE" id="PS51194">
    <property type="entry name" value="HELICASE_CTER"/>
    <property type="match status" value="1"/>
</dbReference>
<comment type="domain">
    <text evidence="7">The Q motif is unique to and characteristic of the DEAD box family of RNA helicases and controls ATP binding and hydrolysis.</text>
</comment>
<dbReference type="InterPro" id="IPR011545">
    <property type="entry name" value="DEAD/DEAH_box_helicase_dom"/>
</dbReference>
<dbReference type="InterPro" id="IPR001650">
    <property type="entry name" value="Helicase_C-like"/>
</dbReference>
<organism evidence="11 12">
    <name type="scientific">Seiridium unicorne</name>
    <dbReference type="NCBI Taxonomy" id="138068"/>
    <lineage>
        <taxon>Eukaryota</taxon>
        <taxon>Fungi</taxon>
        <taxon>Dikarya</taxon>
        <taxon>Ascomycota</taxon>
        <taxon>Pezizomycotina</taxon>
        <taxon>Sordariomycetes</taxon>
        <taxon>Xylariomycetidae</taxon>
        <taxon>Amphisphaeriales</taxon>
        <taxon>Sporocadaceae</taxon>
        <taxon>Seiridium</taxon>
    </lineage>
</organism>
<keyword evidence="2 6" id="KW-0378">Hydrolase</keyword>
<evidence type="ECO:0000313" key="12">
    <source>
        <dbReference type="Proteomes" id="UP001408356"/>
    </source>
</evidence>
<evidence type="ECO:0000256" key="2">
    <source>
        <dbReference type="ARBA" id="ARBA00022801"/>
    </source>
</evidence>
<dbReference type="PROSITE" id="PS00039">
    <property type="entry name" value="DEAD_ATP_HELICASE"/>
    <property type="match status" value="1"/>
</dbReference>
<dbReference type="InterPro" id="IPR014001">
    <property type="entry name" value="Helicase_ATP-bd"/>
</dbReference>
<accession>A0ABR2V726</accession>
<evidence type="ECO:0000256" key="4">
    <source>
        <dbReference type="ARBA" id="ARBA00022840"/>
    </source>
</evidence>
<feature type="domain" description="Helicase ATP-binding" evidence="9">
    <location>
        <begin position="120"/>
        <end position="311"/>
    </location>
</feature>
<keyword evidence="1 6" id="KW-0547">Nucleotide-binding</keyword>
<dbReference type="SUPFAM" id="SSF52540">
    <property type="entry name" value="P-loop containing nucleoside triphosphate hydrolases"/>
    <property type="match status" value="2"/>
</dbReference>
<feature type="region of interest" description="Disordered" evidence="8">
    <location>
        <begin position="595"/>
        <end position="688"/>
    </location>
</feature>
<comment type="catalytic activity">
    <reaction evidence="7">
        <text>ATP + H2O = ADP + phosphate + H(+)</text>
        <dbReference type="Rhea" id="RHEA:13065"/>
        <dbReference type="ChEBI" id="CHEBI:15377"/>
        <dbReference type="ChEBI" id="CHEBI:15378"/>
        <dbReference type="ChEBI" id="CHEBI:30616"/>
        <dbReference type="ChEBI" id="CHEBI:43474"/>
        <dbReference type="ChEBI" id="CHEBI:456216"/>
        <dbReference type="EC" id="3.6.4.13"/>
    </reaction>
</comment>
<sequence>MFKASFPRHARLGNVARRQLSTLTTLRPIRIQSLEQQQLSPVRVSINPARLQTLLPRFYSSEATAQQTRDNASDANANAGPQLVTKFPDLSNLGVHEKLVSAITEGMRYQDMTEVQSLTINQALRGTDLVAQARTGTGKTLAFLVPVFQRLLQEHPELANRNASRRASSDDVKAIILSPTRELAEQIGVEARKLTGNTGIVVQTAVGGTRKRDALWKMQREGCHILVATPGRLEDLLSDGDAGVAAPNLKAFVLDEADRMLDVGFSDAIRNILQLLPPVSKVDRQTLLFSATIPRDVVHLAKTLVKTDNFEFVQTIRQDEAPTHEKIPQYMSPCTGYENWFPAILEIADKAREANKLDPSLPPFKAMVFFSNTATVQFAFNTFSGTKLGGMGGIPIFDIHSKLTQNQRTRSAEAFRRAKTGILFSSDVTARGMDFPGVTHVIQVGLPPDRDQYIHRIGRTGRAGASGEGWILLATPEIHEARARLHGLPIKPNHSLATSKVDLSQGEPADDAAPYFREIDQGYQRTRPYEFSEVYRSLLGQKFGRRLDVEDAVQLVNNWSQLGLKREEVPALSAKSATNRGLSRIPGIRIGQVEMPPETEQDRFGRGGFGGRGGSGARGSFGDRGGDRGGFSRGGDRGGFSRGGDRGGFSRGGDRGGFSRGGRDGNSFGGGFSRSNNRDRGGNESSFF</sequence>
<dbReference type="EMBL" id="JARVKF010000112">
    <property type="protein sequence ID" value="KAK9422710.1"/>
    <property type="molecule type" value="Genomic_DNA"/>
</dbReference>
<keyword evidence="3 6" id="KW-0347">Helicase</keyword>
<dbReference type="CDD" id="cd18787">
    <property type="entry name" value="SF2_C_DEAD"/>
    <property type="match status" value="1"/>
</dbReference>
<keyword evidence="12" id="KW-1185">Reference proteome</keyword>
<dbReference type="Gene3D" id="3.40.50.300">
    <property type="entry name" value="P-loop containing nucleotide triphosphate hydrolases"/>
    <property type="match status" value="2"/>
</dbReference>